<dbReference type="PROSITE" id="PS01124">
    <property type="entry name" value="HTH_ARAC_FAMILY_2"/>
    <property type="match status" value="1"/>
</dbReference>
<keyword evidence="1" id="KW-0963">Cytoplasm</keyword>
<name>T0J2L0_9SPHN</name>
<keyword evidence="3" id="KW-0238">DNA-binding</keyword>
<dbReference type="Pfam" id="PF12833">
    <property type="entry name" value="HTH_18"/>
    <property type="match status" value="1"/>
</dbReference>
<sequence>MRALLAMADDGLLNAQARPCPGLPDMMGMEYGRFNMTVSPVPSFYLYGEPQRNVGEGFVHVESLDDRSRPSEWTIRPHVHRDLNHIILIAKGGGAMLAESTQVRFMAPCLLLIPARVVHGFDWHQESEGHVTTIADTYLRHLIDRDSDLTPLFETPRAVSLAQSDTAAAGQLIERMARELGWAGRGQKAAIEAALLQLMVLALRHGDMVAGQRPGTEKQAALVARLRERVEQRFRYREPMASHAQALGTSLTALRQACACVAGTSPGQMLDDRALLEARRLLLYSQLSVAQIGYAIGFEDPGYFSRFFTRHIGCPPRTYRARRGEPDRAGGGA</sequence>
<dbReference type="CDD" id="cd06999">
    <property type="entry name" value="cupin_HpaA-like_N"/>
    <property type="match status" value="1"/>
</dbReference>
<evidence type="ECO:0000313" key="6">
    <source>
        <dbReference type="EMBL" id="EQB18340.1"/>
    </source>
</evidence>
<comment type="caution">
    <text evidence="6">The sequence shown here is derived from an EMBL/GenBank/DDBJ whole genome shotgun (WGS) entry which is preliminary data.</text>
</comment>
<dbReference type="InterPro" id="IPR037923">
    <property type="entry name" value="HTH-like"/>
</dbReference>
<protein>
    <recommendedName>
        <fullName evidence="5">HTH araC/xylS-type domain-containing protein</fullName>
    </recommendedName>
</protein>
<dbReference type="GO" id="GO:0003700">
    <property type="term" value="F:DNA-binding transcription factor activity"/>
    <property type="evidence" value="ECO:0007669"/>
    <property type="project" value="InterPro"/>
</dbReference>
<dbReference type="SMART" id="SM00342">
    <property type="entry name" value="HTH_ARAC"/>
    <property type="match status" value="1"/>
</dbReference>
<dbReference type="AlphaFoldDB" id="T0J2L0"/>
<dbReference type="Pfam" id="PF02311">
    <property type="entry name" value="AraC_binding"/>
    <property type="match status" value="1"/>
</dbReference>
<dbReference type="InterPro" id="IPR050204">
    <property type="entry name" value="AraC_XylS_family_regulators"/>
</dbReference>
<evidence type="ECO:0000256" key="1">
    <source>
        <dbReference type="ARBA" id="ARBA00022490"/>
    </source>
</evidence>
<feature type="domain" description="HTH araC/xylS-type" evidence="5">
    <location>
        <begin position="224"/>
        <end position="322"/>
    </location>
</feature>
<evidence type="ECO:0000256" key="4">
    <source>
        <dbReference type="ARBA" id="ARBA00023163"/>
    </source>
</evidence>
<dbReference type="SUPFAM" id="SSF46689">
    <property type="entry name" value="Homeodomain-like"/>
    <property type="match status" value="1"/>
</dbReference>
<gene>
    <name evidence="6" type="ORF">RLDS_02730</name>
</gene>
<keyword evidence="7" id="KW-1185">Reference proteome</keyword>
<dbReference type="PANTHER" id="PTHR46796:SF13">
    <property type="entry name" value="HTH-TYPE TRANSCRIPTIONAL ACTIVATOR RHAS"/>
    <property type="match status" value="1"/>
</dbReference>
<dbReference type="PATRIC" id="fig|1331060.3.peg.500"/>
<evidence type="ECO:0000259" key="5">
    <source>
        <dbReference type="PROSITE" id="PS01124"/>
    </source>
</evidence>
<dbReference type="eggNOG" id="COG2207">
    <property type="taxonomic scope" value="Bacteria"/>
</dbReference>
<dbReference type="Gene3D" id="1.10.10.60">
    <property type="entry name" value="Homeodomain-like"/>
    <property type="match status" value="1"/>
</dbReference>
<reference evidence="6 7" key="1">
    <citation type="journal article" date="2013" name="Genome Announc.">
        <title>Draft Genome Sequence of Sphingobium lactosutens Strain DS20T, Isolated from a Hexachlorocyclohexane Dumpsite.</title>
        <authorList>
            <person name="Kumar R."/>
            <person name="Dwivedi V."/>
            <person name="Negi V."/>
            <person name="Khurana J.P."/>
            <person name="Lal R."/>
        </authorList>
    </citation>
    <scope>NUCLEOTIDE SEQUENCE [LARGE SCALE GENOMIC DNA]</scope>
    <source>
        <strain evidence="6 7">DS20</strain>
    </source>
</reference>
<dbReference type="EMBL" id="ATDP01000055">
    <property type="protein sequence ID" value="EQB18340.1"/>
    <property type="molecule type" value="Genomic_DNA"/>
</dbReference>
<evidence type="ECO:0000256" key="2">
    <source>
        <dbReference type="ARBA" id="ARBA00023015"/>
    </source>
</evidence>
<dbReference type="SUPFAM" id="SSF51215">
    <property type="entry name" value="Regulatory protein AraC"/>
    <property type="match status" value="1"/>
</dbReference>
<dbReference type="GO" id="GO:0043565">
    <property type="term" value="F:sequence-specific DNA binding"/>
    <property type="evidence" value="ECO:0007669"/>
    <property type="project" value="InterPro"/>
</dbReference>
<dbReference type="PANTHER" id="PTHR46796">
    <property type="entry name" value="HTH-TYPE TRANSCRIPTIONAL ACTIVATOR RHAS-RELATED"/>
    <property type="match status" value="1"/>
</dbReference>
<evidence type="ECO:0000256" key="3">
    <source>
        <dbReference type="ARBA" id="ARBA00023125"/>
    </source>
</evidence>
<organism evidence="6 7">
    <name type="scientific">Sphingobium lactosutens DS20</name>
    <dbReference type="NCBI Taxonomy" id="1331060"/>
    <lineage>
        <taxon>Bacteria</taxon>
        <taxon>Pseudomonadati</taxon>
        <taxon>Pseudomonadota</taxon>
        <taxon>Alphaproteobacteria</taxon>
        <taxon>Sphingomonadales</taxon>
        <taxon>Sphingomonadaceae</taxon>
        <taxon>Sphingobium</taxon>
    </lineage>
</organism>
<proteinExistence type="predicted"/>
<dbReference type="InterPro" id="IPR018060">
    <property type="entry name" value="HTH_AraC"/>
</dbReference>
<dbReference type="InterPro" id="IPR047264">
    <property type="entry name" value="Cupin_HpaA-like_N"/>
</dbReference>
<dbReference type="InterPro" id="IPR003313">
    <property type="entry name" value="AraC-bd"/>
</dbReference>
<keyword evidence="2" id="KW-0805">Transcription regulation</keyword>
<dbReference type="Proteomes" id="UP000015531">
    <property type="component" value="Unassembled WGS sequence"/>
</dbReference>
<keyword evidence="4" id="KW-0804">Transcription</keyword>
<dbReference type="InterPro" id="IPR009057">
    <property type="entry name" value="Homeodomain-like_sf"/>
</dbReference>
<evidence type="ECO:0000313" key="7">
    <source>
        <dbReference type="Proteomes" id="UP000015531"/>
    </source>
</evidence>
<accession>T0J2L0</accession>